<sequence length="178" mass="18478">MSGVVIRAYADADRGAVNAVALAAFAQYAGDYDDWPTFSAGIGRMADLAADGDLLVAEREGAVVGAVVHVGPGRPRSAIYPDDWSVIRMLVVDPAARGAGIGRALVAATLERAARAEAPAVGLHTSPIMATALRLYEGIGFRREHDLPPIRGVPYARYVLPAAGIGTALARLAHSHAA</sequence>
<feature type="domain" description="N-acetyltransferase" evidence="2">
    <location>
        <begin position="4"/>
        <end position="160"/>
    </location>
</feature>
<comment type="caution">
    <text evidence="3">The sequence shown here is derived from an EMBL/GenBank/DDBJ whole genome shotgun (WGS) entry which is preliminary data.</text>
</comment>
<dbReference type="Pfam" id="PF13508">
    <property type="entry name" value="Acetyltransf_7"/>
    <property type="match status" value="1"/>
</dbReference>
<keyword evidence="1" id="KW-0808">Transferase</keyword>
<organism evidence="3 4">
    <name type="scientific">Telluria antibiotica</name>
    <dbReference type="NCBI Taxonomy" id="2717319"/>
    <lineage>
        <taxon>Bacteria</taxon>
        <taxon>Pseudomonadati</taxon>
        <taxon>Pseudomonadota</taxon>
        <taxon>Betaproteobacteria</taxon>
        <taxon>Burkholderiales</taxon>
        <taxon>Oxalobacteraceae</taxon>
        <taxon>Telluria group</taxon>
        <taxon>Telluria</taxon>
    </lineage>
</organism>
<evidence type="ECO:0000259" key="2">
    <source>
        <dbReference type="PROSITE" id="PS51186"/>
    </source>
</evidence>
<dbReference type="PANTHER" id="PTHR13947:SF37">
    <property type="entry name" value="LD18367P"/>
    <property type="match status" value="1"/>
</dbReference>
<proteinExistence type="predicted"/>
<reference evidence="3 4" key="1">
    <citation type="submission" date="2020-03" db="EMBL/GenBank/DDBJ databases">
        <title>Genome sequence of strain Massilia sp. TW-1.</title>
        <authorList>
            <person name="Chaudhary D.K."/>
        </authorList>
    </citation>
    <scope>NUCLEOTIDE SEQUENCE [LARGE SCALE GENOMIC DNA]</scope>
    <source>
        <strain evidence="3 4">TW-1</strain>
    </source>
</reference>
<dbReference type="InterPro" id="IPR000182">
    <property type="entry name" value="GNAT_dom"/>
</dbReference>
<dbReference type="Gene3D" id="3.40.630.30">
    <property type="match status" value="1"/>
</dbReference>
<keyword evidence="4" id="KW-1185">Reference proteome</keyword>
<name>A0ABX0PL60_9BURK</name>
<dbReference type="Proteomes" id="UP000716322">
    <property type="component" value="Unassembled WGS sequence"/>
</dbReference>
<dbReference type="PROSITE" id="PS51186">
    <property type="entry name" value="GNAT"/>
    <property type="match status" value="1"/>
</dbReference>
<accession>A0ABX0PL60</accession>
<dbReference type="RefSeq" id="WP_166863401.1">
    <property type="nucleotide sequence ID" value="NZ_JAAQOM010000019.1"/>
</dbReference>
<dbReference type="InterPro" id="IPR050769">
    <property type="entry name" value="NAT_camello-type"/>
</dbReference>
<gene>
    <name evidence="3" type="ORF">HAV22_26245</name>
</gene>
<dbReference type="EMBL" id="JAAQOM010000019">
    <property type="protein sequence ID" value="NIA57129.1"/>
    <property type="molecule type" value="Genomic_DNA"/>
</dbReference>
<evidence type="ECO:0000313" key="4">
    <source>
        <dbReference type="Proteomes" id="UP000716322"/>
    </source>
</evidence>
<dbReference type="SUPFAM" id="SSF55729">
    <property type="entry name" value="Acyl-CoA N-acyltransferases (Nat)"/>
    <property type="match status" value="1"/>
</dbReference>
<dbReference type="CDD" id="cd04301">
    <property type="entry name" value="NAT_SF"/>
    <property type="match status" value="1"/>
</dbReference>
<evidence type="ECO:0000256" key="1">
    <source>
        <dbReference type="ARBA" id="ARBA00022679"/>
    </source>
</evidence>
<dbReference type="InterPro" id="IPR016181">
    <property type="entry name" value="Acyl_CoA_acyltransferase"/>
</dbReference>
<dbReference type="PANTHER" id="PTHR13947">
    <property type="entry name" value="GNAT FAMILY N-ACETYLTRANSFERASE"/>
    <property type="match status" value="1"/>
</dbReference>
<evidence type="ECO:0000313" key="3">
    <source>
        <dbReference type="EMBL" id="NIA57129.1"/>
    </source>
</evidence>
<protein>
    <submittedName>
        <fullName evidence="3">GNAT family N-acetyltransferase</fullName>
    </submittedName>
</protein>